<proteinExistence type="predicted"/>
<evidence type="ECO:0000313" key="1">
    <source>
        <dbReference type="EMBL" id="KAJ3808492.1"/>
    </source>
</evidence>
<reference evidence="1" key="1">
    <citation type="submission" date="2022-09" db="EMBL/GenBank/DDBJ databases">
        <title>A Global Phylogenomic Analysis of the Shiitake Genus Lentinula.</title>
        <authorList>
            <consortium name="DOE Joint Genome Institute"/>
            <person name="Sierra-Patev S."/>
            <person name="Min B."/>
            <person name="Naranjo-Ortiz M."/>
            <person name="Looney B."/>
            <person name="Konkel Z."/>
            <person name="Slot J.C."/>
            <person name="Sakamoto Y."/>
            <person name="Steenwyk J.L."/>
            <person name="Rokas A."/>
            <person name="Carro J."/>
            <person name="Camarero S."/>
            <person name="Ferreira P."/>
            <person name="Molpeceres G."/>
            <person name="Ruiz-Duenas F.J."/>
            <person name="Serrano A."/>
            <person name="Henrissat B."/>
            <person name="Drula E."/>
            <person name="Hughes K.W."/>
            <person name="Mata J.L."/>
            <person name="Ishikawa N.K."/>
            <person name="Vargas-Isla R."/>
            <person name="Ushijima S."/>
            <person name="Smith C.A."/>
            <person name="Ahrendt S."/>
            <person name="Andreopoulos W."/>
            <person name="He G."/>
            <person name="Labutti K."/>
            <person name="Lipzen A."/>
            <person name="Ng V."/>
            <person name="Riley R."/>
            <person name="Sandor L."/>
            <person name="Barry K."/>
            <person name="Martinez A.T."/>
            <person name="Xiao Y."/>
            <person name="Gibbons J.G."/>
            <person name="Terashima K."/>
            <person name="Grigoriev I.V."/>
            <person name="Hibbett D.S."/>
        </authorList>
    </citation>
    <scope>NUCLEOTIDE SEQUENCE</scope>
    <source>
        <strain evidence="1">TMI1499</strain>
    </source>
</reference>
<gene>
    <name evidence="1" type="ORF">F5876DRAFT_67219</name>
</gene>
<comment type="caution">
    <text evidence="1">The sequence shown here is derived from an EMBL/GenBank/DDBJ whole genome shotgun (WGS) entry which is preliminary data.</text>
</comment>
<dbReference type="EMBL" id="MU795218">
    <property type="protein sequence ID" value="KAJ3808492.1"/>
    <property type="molecule type" value="Genomic_DNA"/>
</dbReference>
<name>A0ACC1TV76_9AGAR</name>
<sequence length="340" mass="37785">MSLSKSTSRPGPLGEWALDRFLPSSSNSTQGKLNGNSRPNKRPLSPGGPSLFSPTKKRILTQEGIFYPEKTMKSPFRGRSTPGGSFSDLLRSPDSPAKKLEFGSAKPAHQPLSIPDSCGVTSFSSLPRPSTPVKATLNSRSLASSPDLVPKTNVKSTPRHSFDDDDDFFSTPERFPSSLTRPPPTAPFTLLFRELPPPSDPQSIHYPGFVVHRDAHTVVLNPTAVEFSTKDCKERDEWKENLVPRKKMKKVVIDSVDGKPSLMTPEAKKLEMEQLFKAKSTPATPRKTAAKEWQEDTSPTPRRTGLRCQTGTPAISEEEKRQRRRMLKDEVEADRMDEDM</sequence>
<evidence type="ECO:0000313" key="2">
    <source>
        <dbReference type="Proteomes" id="UP001163835"/>
    </source>
</evidence>
<protein>
    <submittedName>
        <fullName evidence="1">Uncharacterized protein</fullName>
    </submittedName>
</protein>
<accession>A0ACC1TV76</accession>
<keyword evidence="2" id="KW-1185">Reference proteome</keyword>
<organism evidence="1 2">
    <name type="scientific">Lentinula aff. lateritia</name>
    <dbReference type="NCBI Taxonomy" id="2804960"/>
    <lineage>
        <taxon>Eukaryota</taxon>
        <taxon>Fungi</taxon>
        <taxon>Dikarya</taxon>
        <taxon>Basidiomycota</taxon>
        <taxon>Agaricomycotina</taxon>
        <taxon>Agaricomycetes</taxon>
        <taxon>Agaricomycetidae</taxon>
        <taxon>Agaricales</taxon>
        <taxon>Marasmiineae</taxon>
        <taxon>Omphalotaceae</taxon>
        <taxon>Lentinula</taxon>
    </lineage>
</organism>
<dbReference type="Proteomes" id="UP001163835">
    <property type="component" value="Unassembled WGS sequence"/>
</dbReference>